<dbReference type="InterPro" id="IPR050767">
    <property type="entry name" value="Sel1_AlgK"/>
</dbReference>
<protein>
    <recommendedName>
        <fullName evidence="4">Sel1 repeat family protein</fullName>
    </recommendedName>
</protein>
<dbReference type="EMBL" id="JAAAIN010004029">
    <property type="protein sequence ID" value="KAG0283029.1"/>
    <property type="molecule type" value="Genomic_DNA"/>
</dbReference>
<dbReference type="SMART" id="SM00671">
    <property type="entry name" value="SEL1"/>
    <property type="match status" value="3"/>
</dbReference>
<sequence length="394" mass="44045">DESRAFEWYLKAAYQGNATAQRKISRLIFNQPNRLAAAPEAVLDDRVSEPPVKPDVGTTAYARTEPAVTQGEVPLQLLEVPPEILEITAEISRTDSHPKATLPTSAQVPVEPMVDRDVETNWNKKTNELTAHHIDDIFAIPDFSERTQSPVTPLSLPLPLPPSGNVGTLGETGNILQSAELGVNATKPLAIKIPTVDYERRSPQLDTNNFEQTLANAGYGDTAAQFRLDSMNLWAMTTEQRKCILPVFLESAYQGNIRSQRRVGEMFLKGQLVSQNYKAAVFWLTQAADQGDSEAQILLSTLYSNGQAVVMNDTKAEEWLMKAAGRGNLEAQYRLGRHYEDCSYSRRDVTNALKWYEIAASRGHSQAQERAAGLRRLIKQQKRKDYFYGPPWRP</sequence>
<dbReference type="Gene3D" id="1.25.40.10">
    <property type="entry name" value="Tetratricopeptide repeat domain"/>
    <property type="match status" value="1"/>
</dbReference>
<dbReference type="AlphaFoldDB" id="A0A9P6QLR0"/>
<reference evidence="2" key="1">
    <citation type="journal article" date="2020" name="Fungal Divers.">
        <title>Resolving the Mortierellaceae phylogeny through synthesis of multi-gene phylogenetics and phylogenomics.</title>
        <authorList>
            <person name="Vandepol N."/>
            <person name="Liber J."/>
            <person name="Desiro A."/>
            <person name="Na H."/>
            <person name="Kennedy M."/>
            <person name="Barry K."/>
            <person name="Grigoriev I.V."/>
            <person name="Miller A.N."/>
            <person name="O'Donnell K."/>
            <person name="Stajich J.E."/>
            <person name="Bonito G."/>
        </authorList>
    </citation>
    <scope>NUCLEOTIDE SEQUENCE</scope>
    <source>
        <strain evidence="2">NVP60</strain>
    </source>
</reference>
<accession>A0A9P6QLR0</accession>
<evidence type="ECO:0000313" key="3">
    <source>
        <dbReference type="Proteomes" id="UP000823405"/>
    </source>
</evidence>
<dbReference type="PANTHER" id="PTHR11102">
    <property type="entry name" value="SEL-1-LIKE PROTEIN"/>
    <property type="match status" value="1"/>
</dbReference>
<organism evidence="2 3">
    <name type="scientific">Linnemannia gamsii</name>
    <dbReference type="NCBI Taxonomy" id="64522"/>
    <lineage>
        <taxon>Eukaryota</taxon>
        <taxon>Fungi</taxon>
        <taxon>Fungi incertae sedis</taxon>
        <taxon>Mucoromycota</taxon>
        <taxon>Mortierellomycotina</taxon>
        <taxon>Mortierellomycetes</taxon>
        <taxon>Mortierellales</taxon>
        <taxon>Mortierellaceae</taxon>
        <taxon>Linnemannia</taxon>
    </lineage>
</organism>
<dbReference type="SUPFAM" id="SSF81901">
    <property type="entry name" value="HCP-like"/>
    <property type="match status" value="1"/>
</dbReference>
<dbReference type="InterPro" id="IPR011990">
    <property type="entry name" value="TPR-like_helical_dom_sf"/>
</dbReference>
<evidence type="ECO:0000313" key="2">
    <source>
        <dbReference type="EMBL" id="KAG0283029.1"/>
    </source>
</evidence>
<gene>
    <name evidence="2" type="ORF">BGZ97_008732</name>
</gene>
<proteinExistence type="inferred from homology"/>
<dbReference type="Pfam" id="PF08238">
    <property type="entry name" value="Sel1"/>
    <property type="match status" value="4"/>
</dbReference>
<dbReference type="InterPro" id="IPR006597">
    <property type="entry name" value="Sel1-like"/>
</dbReference>
<keyword evidence="3" id="KW-1185">Reference proteome</keyword>
<dbReference type="PANTHER" id="PTHR11102:SF160">
    <property type="entry name" value="ERAD-ASSOCIATED E3 UBIQUITIN-PROTEIN LIGASE COMPONENT HRD3"/>
    <property type="match status" value="1"/>
</dbReference>
<dbReference type="Proteomes" id="UP000823405">
    <property type="component" value="Unassembled WGS sequence"/>
</dbReference>
<comment type="caution">
    <text evidence="2">The sequence shown here is derived from an EMBL/GenBank/DDBJ whole genome shotgun (WGS) entry which is preliminary data.</text>
</comment>
<evidence type="ECO:0000256" key="1">
    <source>
        <dbReference type="ARBA" id="ARBA00038101"/>
    </source>
</evidence>
<dbReference type="OrthoDB" id="2384430at2759"/>
<evidence type="ECO:0008006" key="4">
    <source>
        <dbReference type="Google" id="ProtNLM"/>
    </source>
</evidence>
<name>A0A9P6QLR0_9FUNG</name>
<comment type="similarity">
    <text evidence="1">Belongs to the sel-1 family.</text>
</comment>
<feature type="non-terminal residue" evidence="2">
    <location>
        <position position="394"/>
    </location>
</feature>